<proteinExistence type="predicted"/>
<feature type="compositionally biased region" description="Low complexity" evidence="1">
    <location>
        <begin position="35"/>
        <end position="46"/>
    </location>
</feature>
<keyword evidence="3" id="KW-1185">Reference proteome</keyword>
<dbReference type="Proteomes" id="UP001287286">
    <property type="component" value="Unassembled WGS sequence"/>
</dbReference>
<feature type="region of interest" description="Disordered" evidence="1">
    <location>
        <begin position="1"/>
        <end position="105"/>
    </location>
</feature>
<accession>A0ABR0BJU0</accession>
<reference evidence="2 3" key="1">
    <citation type="journal article" date="2024" name="Microbiol. Resour. Announc.">
        <title>Genome annotations for the ascomycete fungi Trichoderma harzianum, Trichoderma aggressivum, and Purpureocillium lilacinum.</title>
        <authorList>
            <person name="Beijen E.P.W."/>
            <person name="Ohm R.A."/>
        </authorList>
    </citation>
    <scope>NUCLEOTIDE SEQUENCE [LARGE SCALE GENOMIC DNA]</scope>
    <source>
        <strain evidence="2 3">CBS 150709</strain>
    </source>
</reference>
<evidence type="ECO:0000313" key="3">
    <source>
        <dbReference type="Proteomes" id="UP001287286"/>
    </source>
</evidence>
<evidence type="ECO:0000256" key="1">
    <source>
        <dbReference type="SAM" id="MobiDB-lite"/>
    </source>
</evidence>
<organism evidence="2 3">
    <name type="scientific">Purpureocillium lilacinum</name>
    <name type="common">Paecilomyces lilacinus</name>
    <dbReference type="NCBI Taxonomy" id="33203"/>
    <lineage>
        <taxon>Eukaryota</taxon>
        <taxon>Fungi</taxon>
        <taxon>Dikarya</taxon>
        <taxon>Ascomycota</taxon>
        <taxon>Pezizomycotina</taxon>
        <taxon>Sordariomycetes</taxon>
        <taxon>Hypocreomycetidae</taxon>
        <taxon>Hypocreales</taxon>
        <taxon>Ophiocordycipitaceae</taxon>
        <taxon>Purpureocillium</taxon>
    </lineage>
</organism>
<sequence length="132" mass="14420">MGALMRNSPAQVPERSRSLPNPQGPQVQDPGTGCRRGSSPAASGRSKQGDGWPGLTWHPGILASGMPGGPRLRARARPRAEIAPAQGSETMSRMLPRGRDRKRKYVSSHAWGRSNVQRYYRVCIGITPDCRF</sequence>
<dbReference type="EMBL" id="JAWRVI010000068">
    <property type="protein sequence ID" value="KAK4081992.1"/>
    <property type="molecule type" value="Genomic_DNA"/>
</dbReference>
<protein>
    <submittedName>
        <fullName evidence="2">Uncharacterized protein</fullName>
    </submittedName>
</protein>
<gene>
    <name evidence="2" type="ORF">Purlil1_11401</name>
</gene>
<name>A0ABR0BJU0_PURLI</name>
<comment type="caution">
    <text evidence="2">The sequence shown here is derived from an EMBL/GenBank/DDBJ whole genome shotgun (WGS) entry which is preliminary data.</text>
</comment>
<evidence type="ECO:0000313" key="2">
    <source>
        <dbReference type="EMBL" id="KAK4081992.1"/>
    </source>
</evidence>